<protein>
    <submittedName>
        <fullName evidence="1">Uncharacterized protein</fullName>
    </submittedName>
</protein>
<proteinExistence type="predicted"/>
<name>A0A1D1UQW2_RAMVA</name>
<comment type="caution">
    <text evidence="1">The sequence shown here is derived from an EMBL/GenBank/DDBJ whole genome shotgun (WGS) entry which is preliminary data.</text>
</comment>
<dbReference type="InterPro" id="IPR012337">
    <property type="entry name" value="RNaseH-like_sf"/>
</dbReference>
<dbReference type="OrthoDB" id="10057873at2759"/>
<sequence>MDKVFELPVAKMKAVLRRANKTALAADIWTKKGMTESFLGMIARFYDPETRAMHSMTIACRSFPPPRTAVRVNELTMEIMKSWEIPPFEIAAYKDLILRHGAFEKVDEQEEQVVQVEQEDFSEDVDVDHEIDRYLSFEDECEQMFTERFNRHPCSIHRLQTAVRASEKDTLLKPVLTKTRKIVNTRLYELKDSVQDIMSKHLKIRCLTPGEWVTVGFIIKLLDKFNTVTDDFGAEKTATIHRVHYSVNGLVRHLESHYSELISRITGRRTNSNR</sequence>
<dbReference type="SUPFAM" id="SSF53098">
    <property type="entry name" value="Ribonuclease H-like"/>
    <property type="match status" value="1"/>
</dbReference>
<dbReference type="EMBL" id="BDGG01000002">
    <property type="protein sequence ID" value="GAU91841.1"/>
    <property type="molecule type" value="Genomic_DNA"/>
</dbReference>
<evidence type="ECO:0000313" key="1">
    <source>
        <dbReference type="EMBL" id="GAU91841.1"/>
    </source>
</evidence>
<evidence type="ECO:0000313" key="2">
    <source>
        <dbReference type="Proteomes" id="UP000186922"/>
    </source>
</evidence>
<dbReference type="AlphaFoldDB" id="A0A1D1UQW2"/>
<accession>A0A1D1UQW2</accession>
<organism evidence="1 2">
    <name type="scientific">Ramazzottius varieornatus</name>
    <name type="common">Water bear</name>
    <name type="synonym">Tardigrade</name>
    <dbReference type="NCBI Taxonomy" id="947166"/>
    <lineage>
        <taxon>Eukaryota</taxon>
        <taxon>Metazoa</taxon>
        <taxon>Ecdysozoa</taxon>
        <taxon>Tardigrada</taxon>
        <taxon>Eutardigrada</taxon>
        <taxon>Parachela</taxon>
        <taxon>Hypsibioidea</taxon>
        <taxon>Ramazzottiidae</taxon>
        <taxon>Ramazzottius</taxon>
    </lineage>
</organism>
<keyword evidence="2" id="KW-1185">Reference proteome</keyword>
<dbReference type="Proteomes" id="UP000186922">
    <property type="component" value="Unassembled WGS sequence"/>
</dbReference>
<gene>
    <name evidence="1" type="primary">RvY_04020-1</name>
    <name evidence="1" type="synonym">RvY_04020.1</name>
    <name evidence="1" type="ORF">RvY_04020</name>
</gene>
<reference evidence="1 2" key="1">
    <citation type="journal article" date="2016" name="Nat. Commun.">
        <title>Extremotolerant tardigrade genome and improved radiotolerance of human cultured cells by tardigrade-unique protein.</title>
        <authorList>
            <person name="Hashimoto T."/>
            <person name="Horikawa D.D."/>
            <person name="Saito Y."/>
            <person name="Kuwahara H."/>
            <person name="Kozuka-Hata H."/>
            <person name="Shin-I T."/>
            <person name="Minakuchi Y."/>
            <person name="Ohishi K."/>
            <person name="Motoyama A."/>
            <person name="Aizu T."/>
            <person name="Enomoto A."/>
            <person name="Kondo K."/>
            <person name="Tanaka S."/>
            <person name="Hara Y."/>
            <person name="Koshikawa S."/>
            <person name="Sagara H."/>
            <person name="Miura T."/>
            <person name="Yokobori S."/>
            <person name="Miyagawa K."/>
            <person name="Suzuki Y."/>
            <person name="Kubo T."/>
            <person name="Oyama M."/>
            <person name="Kohara Y."/>
            <person name="Fujiyama A."/>
            <person name="Arakawa K."/>
            <person name="Katayama T."/>
            <person name="Toyoda A."/>
            <person name="Kunieda T."/>
        </authorList>
    </citation>
    <scope>NUCLEOTIDE SEQUENCE [LARGE SCALE GENOMIC DNA]</scope>
    <source>
        <strain evidence="1 2">YOKOZUNA-1</strain>
    </source>
</reference>